<comment type="caution">
    <text evidence="2">The sequence shown here is derived from an EMBL/GenBank/DDBJ whole genome shotgun (WGS) entry which is preliminary data.</text>
</comment>
<keyword evidence="1" id="KW-1133">Transmembrane helix</keyword>
<keyword evidence="1" id="KW-0812">Transmembrane</keyword>
<protein>
    <submittedName>
        <fullName evidence="2">Uncharacterized protein</fullName>
    </submittedName>
</protein>
<sequence>MKYRQIVSFASLIVFLVFGFWTIFYPSIFSKGKSLNGEVVIVWKTAPPRSKWIVEVRELGKIRTINYPFLNDVVTIHKGDSLRKEQGSDEFLLKRVDTDNWISIGQKGTLEN</sequence>
<dbReference type="RefSeq" id="WP_379708249.1">
    <property type="nucleotide sequence ID" value="NZ_JBHSCZ010000001.1"/>
</dbReference>
<evidence type="ECO:0000313" key="2">
    <source>
        <dbReference type="EMBL" id="MFC4262637.1"/>
    </source>
</evidence>
<keyword evidence="1" id="KW-0472">Membrane</keyword>
<reference evidence="3" key="1">
    <citation type="journal article" date="2019" name="Int. J. Syst. Evol. Microbiol.">
        <title>The Global Catalogue of Microorganisms (GCM) 10K type strain sequencing project: providing services to taxonomists for standard genome sequencing and annotation.</title>
        <authorList>
            <consortium name="The Broad Institute Genomics Platform"/>
            <consortium name="The Broad Institute Genome Sequencing Center for Infectious Disease"/>
            <person name="Wu L."/>
            <person name="Ma J."/>
        </authorList>
    </citation>
    <scope>NUCLEOTIDE SEQUENCE [LARGE SCALE GENOMIC DNA]</scope>
    <source>
        <strain evidence="3">CECT 8289</strain>
    </source>
</reference>
<feature type="transmembrane region" description="Helical" evidence="1">
    <location>
        <begin position="6"/>
        <end position="25"/>
    </location>
</feature>
<keyword evidence="3" id="KW-1185">Reference proteome</keyword>
<dbReference type="Proteomes" id="UP001595907">
    <property type="component" value="Unassembled WGS sequence"/>
</dbReference>
<name>A0ABV8QSK5_9BACT</name>
<proteinExistence type="predicted"/>
<gene>
    <name evidence="2" type="ORF">ACFOWM_07100</name>
</gene>
<dbReference type="EMBL" id="JBHSCZ010000001">
    <property type="protein sequence ID" value="MFC4262637.1"/>
    <property type="molecule type" value="Genomic_DNA"/>
</dbReference>
<organism evidence="2 3">
    <name type="scientific">Ferruginibacter yonginensis</name>
    <dbReference type="NCBI Taxonomy" id="1310416"/>
    <lineage>
        <taxon>Bacteria</taxon>
        <taxon>Pseudomonadati</taxon>
        <taxon>Bacteroidota</taxon>
        <taxon>Chitinophagia</taxon>
        <taxon>Chitinophagales</taxon>
        <taxon>Chitinophagaceae</taxon>
        <taxon>Ferruginibacter</taxon>
    </lineage>
</organism>
<evidence type="ECO:0000256" key="1">
    <source>
        <dbReference type="SAM" id="Phobius"/>
    </source>
</evidence>
<evidence type="ECO:0000313" key="3">
    <source>
        <dbReference type="Proteomes" id="UP001595907"/>
    </source>
</evidence>
<accession>A0ABV8QSK5</accession>